<dbReference type="GeneID" id="54780676"/>
<evidence type="ECO:0000259" key="3">
    <source>
        <dbReference type="PROSITE" id="PS50048"/>
    </source>
</evidence>
<dbReference type="GO" id="GO:0008270">
    <property type="term" value="F:zinc ion binding"/>
    <property type="evidence" value="ECO:0007669"/>
    <property type="project" value="InterPro"/>
</dbReference>
<dbReference type="GO" id="GO:0045944">
    <property type="term" value="P:positive regulation of transcription by RNA polymerase II"/>
    <property type="evidence" value="ECO:0007669"/>
    <property type="project" value="TreeGrafter"/>
</dbReference>
<protein>
    <recommendedName>
        <fullName evidence="3">Zn(2)-C6 fungal-type domain-containing protein</fullName>
    </recommendedName>
</protein>
<dbReference type="GO" id="GO:0005634">
    <property type="term" value="C:nucleus"/>
    <property type="evidence" value="ECO:0007669"/>
    <property type="project" value="UniProtKB-SubCell"/>
</dbReference>
<proteinExistence type="predicted"/>
<dbReference type="EMBL" id="SWFT01000064">
    <property type="protein sequence ID" value="KAA8904073.1"/>
    <property type="molecule type" value="Genomic_DNA"/>
</dbReference>
<dbReference type="RefSeq" id="XP_034013158.1">
    <property type="nucleotide sequence ID" value="XM_034154632.1"/>
</dbReference>
<dbReference type="OMA" id="ICGISCC"/>
<dbReference type="InterPro" id="IPR001138">
    <property type="entry name" value="Zn2Cys6_DnaBD"/>
</dbReference>
<accession>A0A642URL0</accession>
<dbReference type="AlphaFoldDB" id="A0A642URL0"/>
<sequence>MFVTFDPSLSAIDRQISLADGNKRTRSKTGCTTCRRRKKKCDETRPRCNYCEARGLACEWGIKRVSFESLENRVHKAKPARNRTSISPDKCPTPIAIDSHGESHFETLITPEPILGVEPMSVTDTNPTIEVSNSPASSHLIDQLTDQPLELSTSLTQIQPHEYPEFDFSFLIEPSSVANLYLDDAGINYLHYFEHEVAPLLSVSPSSSNYFLKTFFAAAHDHESISQAIAAWGALFRDHDIDIVNEYLGKARNSLVRANKSSADADSASLFVQFAFYLISLGIQVCSGDVHNWYGLFNKCVGILKKVGGVNKFLERYQYSNDAKFLVANFQCHDIMSSTGATVCSINSYSDVVRILEYSEDYGVDPFQGCTQPLGLLLGEMTNIYQNFRSTRDELELRMARVDVDNSDLSFARLQYYMEIEKQYNSLLIRVSNAKPLNNLGHIDSPSERSAHMKLFEVFRNTCKLFLLLYFKQMAPSAIDIQQILLSQLQLMEGLAVMPRLVSCLNMAIIISGVAASTEYDRDRIQRLVDTVYENYSVGNVRRIRELLRIIWRRNPQGNIVVDWMELCNELGWNLSVC</sequence>
<dbReference type="InterPro" id="IPR036864">
    <property type="entry name" value="Zn2-C6_fun-type_DNA-bd_sf"/>
</dbReference>
<keyword evidence="5" id="KW-1185">Reference proteome</keyword>
<dbReference type="Proteomes" id="UP000449547">
    <property type="component" value="Unassembled WGS sequence"/>
</dbReference>
<evidence type="ECO:0000313" key="5">
    <source>
        <dbReference type="Proteomes" id="UP000449547"/>
    </source>
</evidence>
<evidence type="ECO:0000256" key="2">
    <source>
        <dbReference type="ARBA" id="ARBA00023242"/>
    </source>
</evidence>
<reference evidence="4 5" key="1">
    <citation type="submission" date="2019-07" db="EMBL/GenBank/DDBJ databases">
        <title>Genome assembly of two rare yeast pathogens: Diutina rugosa and Trichomonascus ciferrii.</title>
        <authorList>
            <person name="Mixao V."/>
            <person name="Saus E."/>
            <person name="Hansen A."/>
            <person name="Lass-Flor C."/>
            <person name="Gabaldon T."/>
        </authorList>
    </citation>
    <scope>NUCLEOTIDE SEQUENCE [LARGE SCALE GENOMIC DNA]</scope>
    <source>
        <strain evidence="4 5">CBS 613</strain>
    </source>
</reference>
<dbReference type="Pfam" id="PF11951">
    <property type="entry name" value="Fungal_trans_2"/>
    <property type="match status" value="1"/>
</dbReference>
<name>A0A642URL0_DIURU</name>
<dbReference type="PANTHER" id="PTHR37534:SF7">
    <property type="entry name" value="TRANSCRIPTIONAL ACTIVATOR PROTEIN UGA3"/>
    <property type="match status" value="1"/>
</dbReference>
<keyword evidence="2" id="KW-0539">Nucleus</keyword>
<dbReference type="PROSITE" id="PS00463">
    <property type="entry name" value="ZN2_CY6_FUNGAL_1"/>
    <property type="match status" value="1"/>
</dbReference>
<dbReference type="Gene3D" id="4.10.240.10">
    <property type="entry name" value="Zn(2)-C6 fungal-type DNA-binding domain"/>
    <property type="match status" value="1"/>
</dbReference>
<dbReference type="GO" id="GO:0000976">
    <property type="term" value="F:transcription cis-regulatory region binding"/>
    <property type="evidence" value="ECO:0007669"/>
    <property type="project" value="TreeGrafter"/>
</dbReference>
<dbReference type="SUPFAM" id="SSF57701">
    <property type="entry name" value="Zn2/Cys6 DNA-binding domain"/>
    <property type="match status" value="1"/>
</dbReference>
<dbReference type="PANTHER" id="PTHR37534">
    <property type="entry name" value="TRANSCRIPTIONAL ACTIVATOR PROTEIN UGA3"/>
    <property type="match status" value="1"/>
</dbReference>
<gene>
    <name evidence="4" type="ORF">DIURU_002025</name>
</gene>
<dbReference type="GO" id="GO:0000981">
    <property type="term" value="F:DNA-binding transcription factor activity, RNA polymerase II-specific"/>
    <property type="evidence" value="ECO:0007669"/>
    <property type="project" value="InterPro"/>
</dbReference>
<evidence type="ECO:0000313" key="4">
    <source>
        <dbReference type="EMBL" id="KAA8904073.1"/>
    </source>
</evidence>
<comment type="subcellular location">
    <subcellularLocation>
        <location evidence="1">Nucleus</location>
    </subcellularLocation>
</comment>
<feature type="domain" description="Zn(2)-C6 fungal-type" evidence="3">
    <location>
        <begin position="30"/>
        <end position="60"/>
    </location>
</feature>
<dbReference type="VEuPathDB" id="FungiDB:DIURU_002025"/>
<comment type="caution">
    <text evidence="4">The sequence shown here is derived from an EMBL/GenBank/DDBJ whole genome shotgun (WGS) entry which is preliminary data.</text>
</comment>
<organism evidence="4 5">
    <name type="scientific">Diutina rugosa</name>
    <name type="common">Yeast</name>
    <name type="synonym">Candida rugosa</name>
    <dbReference type="NCBI Taxonomy" id="5481"/>
    <lineage>
        <taxon>Eukaryota</taxon>
        <taxon>Fungi</taxon>
        <taxon>Dikarya</taxon>
        <taxon>Ascomycota</taxon>
        <taxon>Saccharomycotina</taxon>
        <taxon>Pichiomycetes</taxon>
        <taxon>Debaryomycetaceae</taxon>
        <taxon>Diutina</taxon>
    </lineage>
</organism>
<dbReference type="InterPro" id="IPR021858">
    <property type="entry name" value="Fun_TF"/>
</dbReference>
<dbReference type="Pfam" id="PF00172">
    <property type="entry name" value="Zn_clus"/>
    <property type="match status" value="1"/>
</dbReference>
<evidence type="ECO:0000256" key="1">
    <source>
        <dbReference type="ARBA" id="ARBA00004123"/>
    </source>
</evidence>
<dbReference type="OrthoDB" id="5419315at2759"/>
<dbReference type="CDD" id="cd00067">
    <property type="entry name" value="GAL4"/>
    <property type="match status" value="1"/>
</dbReference>
<dbReference type="PROSITE" id="PS50048">
    <property type="entry name" value="ZN2_CY6_FUNGAL_2"/>
    <property type="match status" value="1"/>
</dbReference>
<dbReference type="SMART" id="SM00066">
    <property type="entry name" value="GAL4"/>
    <property type="match status" value="1"/>
</dbReference>